<feature type="compositionally biased region" description="Low complexity" evidence="1">
    <location>
        <begin position="9"/>
        <end position="19"/>
    </location>
</feature>
<feature type="region of interest" description="Disordered" evidence="1">
    <location>
        <begin position="1"/>
        <end position="94"/>
    </location>
</feature>
<protein>
    <submittedName>
        <fullName evidence="2">Uncharacterized protein</fullName>
    </submittedName>
</protein>
<feature type="compositionally biased region" description="Gly residues" evidence="1">
    <location>
        <begin position="59"/>
        <end position="72"/>
    </location>
</feature>
<name>A0AA38MIH9_9CUCU</name>
<dbReference type="EMBL" id="JALNTZ010000003">
    <property type="protein sequence ID" value="KAJ3657382.1"/>
    <property type="molecule type" value="Genomic_DNA"/>
</dbReference>
<dbReference type="Proteomes" id="UP001168821">
    <property type="component" value="Unassembled WGS sequence"/>
</dbReference>
<gene>
    <name evidence="2" type="ORF">Zmor_009190</name>
</gene>
<feature type="compositionally biased region" description="Polar residues" evidence="1">
    <location>
        <begin position="40"/>
        <end position="56"/>
    </location>
</feature>
<sequence length="94" mass="9342">MMSDDTMMSVGEGSVVSNDSGGGVGSVSDYWSSGDYRSGVSDNTGVVRSDYGTTRRNGGDGATVGTYNGGPAAGSLDDLGTGASQEGEESNNSL</sequence>
<dbReference type="AlphaFoldDB" id="A0AA38MIH9"/>
<evidence type="ECO:0000256" key="1">
    <source>
        <dbReference type="SAM" id="MobiDB-lite"/>
    </source>
</evidence>
<feature type="compositionally biased region" description="Low complexity" evidence="1">
    <location>
        <begin position="26"/>
        <end position="35"/>
    </location>
</feature>
<reference evidence="2" key="1">
    <citation type="journal article" date="2023" name="G3 (Bethesda)">
        <title>Whole genome assemblies of Zophobas morio and Tenebrio molitor.</title>
        <authorList>
            <person name="Kaur S."/>
            <person name="Stinson S.A."/>
            <person name="diCenzo G.C."/>
        </authorList>
    </citation>
    <scope>NUCLEOTIDE SEQUENCE</scope>
    <source>
        <strain evidence="2">QUZm001</strain>
    </source>
</reference>
<proteinExistence type="predicted"/>
<evidence type="ECO:0000313" key="3">
    <source>
        <dbReference type="Proteomes" id="UP001168821"/>
    </source>
</evidence>
<evidence type="ECO:0000313" key="2">
    <source>
        <dbReference type="EMBL" id="KAJ3657382.1"/>
    </source>
</evidence>
<accession>A0AA38MIH9</accession>
<comment type="caution">
    <text evidence="2">The sequence shown here is derived from an EMBL/GenBank/DDBJ whole genome shotgun (WGS) entry which is preliminary data.</text>
</comment>
<keyword evidence="3" id="KW-1185">Reference proteome</keyword>
<organism evidence="2 3">
    <name type="scientific">Zophobas morio</name>
    <dbReference type="NCBI Taxonomy" id="2755281"/>
    <lineage>
        <taxon>Eukaryota</taxon>
        <taxon>Metazoa</taxon>
        <taxon>Ecdysozoa</taxon>
        <taxon>Arthropoda</taxon>
        <taxon>Hexapoda</taxon>
        <taxon>Insecta</taxon>
        <taxon>Pterygota</taxon>
        <taxon>Neoptera</taxon>
        <taxon>Endopterygota</taxon>
        <taxon>Coleoptera</taxon>
        <taxon>Polyphaga</taxon>
        <taxon>Cucujiformia</taxon>
        <taxon>Tenebrionidae</taxon>
        <taxon>Zophobas</taxon>
    </lineage>
</organism>